<dbReference type="Proteomes" id="UP001627408">
    <property type="component" value="Unassembled WGS sequence"/>
</dbReference>
<sequence>MFTYRKRSVIPENVQELARELGVSFQRKKVSAELVSAFRSALQNLPAESVPRGALEIREIAQMSIGYGHREPSGLGSSFLQALGLNHKNEDTFLRDHPDLGWLLMFHGSGYVRQAAMEALTTSPSCPFEVAAVVYRLNDWVGNVRTASTEYARRFLLTASAKTISESAFFLLPQVYHLSRWNDQALSVVQDSIYRTEVLDEMREQFLAPRSGKVGQSLRLILQRSDFDIHLEKLVLDARLPTVRAIATETLLMRRARWFVGYRREWVNKVYGMTRRTAEFETRDVEIDFGVADVLGAAARDKSSLVRRIAADFLISKREYLTAEMADLSDVLRNDKSSAVRSRIDFLDRAIASA</sequence>
<comment type="caution">
    <text evidence="1">The sequence shown here is derived from an EMBL/GenBank/DDBJ whole genome shotgun (WGS) entry which is preliminary data.</text>
</comment>
<proteinExistence type="predicted"/>
<gene>
    <name evidence="1" type="ORF">ACERZ8_10440</name>
</gene>
<evidence type="ECO:0000313" key="2">
    <source>
        <dbReference type="Proteomes" id="UP001627408"/>
    </source>
</evidence>
<keyword evidence="2" id="KW-1185">Reference proteome</keyword>
<dbReference type="RefSeq" id="WP_407592133.1">
    <property type="nucleotide sequence ID" value="NZ_JBHDIY010000002.1"/>
</dbReference>
<reference evidence="1 2" key="1">
    <citation type="submission" date="2024-08" db="EMBL/GenBank/DDBJ databases">
        <title>Tateyamaria sp. nov., isolated from marine algae.</title>
        <authorList>
            <person name="Choi B.J."/>
            <person name="Kim J.M."/>
            <person name="Lee J.K."/>
            <person name="Choi D.G."/>
            <person name="Bayburt H."/>
            <person name="Baek J.H."/>
            <person name="Han D.M."/>
            <person name="Jeon C.O."/>
        </authorList>
    </citation>
    <scope>NUCLEOTIDE SEQUENCE [LARGE SCALE GENOMIC DNA]</scope>
    <source>
        <strain evidence="1 2">KMU-156</strain>
    </source>
</reference>
<organism evidence="1 2">
    <name type="scientific">Tateyamaria armeniaca</name>
    <dbReference type="NCBI Taxonomy" id="2518930"/>
    <lineage>
        <taxon>Bacteria</taxon>
        <taxon>Pseudomonadati</taxon>
        <taxon>Pseudomonadota</taxon>
        <taxon>Alphaproteobacteria</taxon>
        <taxon>Rhodobacterales</taxon>
        <taxon>Roseobacteraceae</taxon>
        <taxon>Tateyamaria</taxon>
    </lineage>
</organism>
<name>A0ABW8UW44_9RHOB</name>
<accession>A0ABW8UW44</accession>
<dbReference type="EMBL" id="JBHDIY010000002">
    <property type="protein sequence ID" value="MFL4470269.1"/>
    <property type="molecule type" value="Genomic_DNA"/>
</dbReference>
<evidence type="ECO:0000313" key="1">
    <source>
        <dbReference type="EMBL" id="MFL4470269.1"/>
    </source>
</evidence>
<protein>
    <submittedName>
        <fullName evidence="1">Uncharacterized protein</fullName>
    </submittedName>
</protein>